<keyword evidence="4 6" id="KW-0862">Zinc</keyword>
<accession>A0A402B4F9</accession>
<dbReference type="InterPro" id="IPR001567">
    <property type="entry name" value="Pept_M3A_M3B_dom"/>
</dbReference>
<keyword evidence="9" id="KW-1185">Reference proteome</keyword>
<evidence type="ECO:0000256" key="5">
    <source>
        <dbReference type="ARBA" id="ARBA00023049"/>
    </source>
</evidence>
<evidence type="ECO:0000259" key="7">
    <source>
        <dbReference type="Pfam" id="PF01432"/>
    </source>
</evidence>
<dbReference type="GO" id="GO:0006508">
    <property type="term" value="P:proteolysis"/>
    <property type="evidence" value="ECO:0007669"/>
    <property type="project" value="UniProtKB-KW"/>
</dbReference>
<comment type="similarity">
    <text evidence="6">Belongs to the peptidase M3 family.</text>
</comment>
<evidence type="ECO:0000256" key="3">
    <source>
        <dbReference type="ARBA" id="ARBA00022801"/>
    </source>
</evidence>
<dbReference type="Gene3D" id="1.10.1370.20">
    <property type="entry name" value="Oligoendopeptidase f, C-terminal domain"/>
    <property type="match status" value="1"/>
</dbReference>
<feature type="domain" description="Peptidase M3A/M3B catalytic" evidence="7">
    <location>
        <begin position="207"/>
        <end position="584"/>
    </location>
</feature>
<dbReference type="CDD" id="cd09607">
    <property type="entry name" value="M3B_PepF"/>
    <property type="match status" value="1"/>
</dbReference>
<evidence type="ECO:0000313" key="9">
    <source>
        <dbReference type="Proteomes" id="UP000287171"/>
    </source>
</evidence>
<evidence type="ECO:0000256" key="4">
    <source>
        <dbReference type="ARBA" id="ARBA00022833"/>
    </source>
</evidence>
<dbReference type="Gene3D" id="1.20.140.70">
    <property type="entry name" value="Oligopeptidase f, N-terminal domain"/>
    <property type="match status" value="1"/>
</dbReference>
<dbReference type="Pfam" id="PF01432">
    <property type="entry name" value="Peptidase_M3"/>
    <property type="match status" value="1"/>
</dbReference>
<evidence type="ECO:0000256" key="6">
    <source>
        <dbReference type="RuleBase" id="RU003435"/>
    </source>
</evidence>
<organism evidence="8 9">
    <name type="scientific">Dictyobacter alpinus</name>
    <dbReference type="NCBI Taxonomy" id="2014873"/>
    <lineage>
        <taxon>Bacteria</taxon>
        <taxon>Bacillati</taxon>
        <taxon>Chloroflexota</taxon>
        <taxon>Ktedonobacteria</taxon>
        <taxon>Ktedonobacterales</taxon>
        <taxon>Dictyobacteraceae</taxon>
        <taxon>Dictyobacter</taxon>
    </lineage>
</organism>
<keyword evidence="2 6" id="KW-0479">Metal-binding</keyword>
<keyword evidence="5 6" id="KW-0482">Metalloprotease</keyword>
<dbReference type="GO" id="GO:0004222">
    <property type="term" value="F:metalloendopeptidase activity"/>
    <property type="evidence" value="ECO:0007669"/>
    <property type="project" value="InterPro"/>
</dbReference>
<dbReference type="NCBIfam" id="TIGR02290">
    <property type="entry name" value="M3_fam_3"/>
    <property type="match status" value="1"/>
</dbReference>
<sequence>MTTTQSLPHWNMDVVYPGLQSPEFAQGFAAAVADIDALVQLFDTSHVQKQDNLAVDAALVKTFETVIERYNSVQERVLTLAVYISCFVSTNSRDEVAQARDSELENSLVKLSQLDTRFTAWLGSLDVEQLIAQSAVANAHAYALRRAKAQSLHMMSPAEEALAAELTSSAGLAWSRLHSNITSQLNVPLELDGQTQQVPMSMVRNQASSTDREARRRAYEAELAAWKTVAMPLAQALNSIKGEVNTLARKRQWESALDVSLFANSIDRQTLDAMLSAARASFPHFRRYLQAKAQALKVPKLAWYDIVAPLGSNERVWEYGDAERFIVEQFGTFSERLSNYAARAFSEGWIDAEPRPGKRDGAYCTPLRKDESRVFTNYKASFDGVSTLAHELGHGYHNLNLAERTAIQRSLPMTLAETASIFCETIINHAAMKDAEPQERLAILEASIQGACQVVVDITSRFLFEQNVFEQRKQRELSVEELNELMLQAQRDTYGDGLDEQTLHPYMWAVKGHYYISDLSFYNYPYMFGLLFGLGLYAQYQQNPETFKQGYDELLSSTGLADAAALAARFGIDLRSEAFWAASLDIVRQDIDAFCELVQSQA</sequence>
<dbReference type="InterPro" id="IPR034006">
    <property type="entry name" value="M3B_PepF_2"/>
</dbReference>
<protein>
    <submittedName>
        <fullName evidence="8">Oligoendopeptidase F</fullName>
    </submittedName>
</protein>
<dbReference type="InterPro" id="IPR001333">
    <property type="entry name" value="Peptidase_M32_Taq"/>
</dbReference>
<reference evidence="9" key="1">
    <citation type="submission" date="2018-12" db="EMBL/GenBank/DDBJ databases">
        <title>Tengunoibacter tsumagoiensis gen. nov., sp. nov., Dictyobacter kobayashii sp. nov., D. alpinus sp. nov., and D. joshuensis sp. nov. and description of Dictyobacteraceae fam. nov. within the order Ktedonobacterales isolated from Tengu-no-mugimeshi.</title>
        <authorList>
            <person name="Wang C.M."/>
            <person name="Zheng Y."/>
            <person name="Sakai Y."/>
            <person name="Toyoda A."/>
            <person name="Minakuchi Y."/>
            <person name="Abe K."/>
            <person name="Yokota A."/>
            <person name="Yabe S."/>
        </authorList>
    </citation>
    <scope>NUCLEOTIDE SEQUENCE [LARGE SCALE GENOMIC DNA]</scope>
    <source>
        <strain evidence="9">Uno16</strain>
    </source>
</reference>
<dbReference type="InterPro" id="IPR011977">
    <property type="entry name" value="Pept_M3B_clade3"/>
</dbReference>
<dbReference type="RefSeq" id="WP_126626729.1">
    <property type="nucleotide sequence ID" value="NZ_BIFT01000001.1"/>
</dbReference>
<comment type="cofactor">
    <cofactor evidence="6">
        <name>Zn(2+)</name>
        <dbReference type="ChEBI" id="CHEBI:29105"/>
    </cofactor>
    <text evidence="6">Binds 1 zinc ion.</text>
</comment>
<gene>
    <name evidence="8" type="ORF">KDA_17290</name>
</gene>
<keyword evidence="3 6" id="KW-0378">Hydrolase</keyword>
<dbReference type="EMBL" id="BIFT01000001">
    <property type="protein sequence ID" value="GCE26245.1"/>
    <property type="molecule type" value="Genomic_DNA"/>
</dbReference>
<dbReference type="AlphaFoldDB" id="A0A402B4F9"/>
<evidence type="ECO:0000313" key="8">
    <source>
        <dbReference type="EMBL" id="GCE26245.1"/>
    </source>
</evidence>
<dbReference type="PANTHER" id="PTHR34217:SF1">
    <property type="entry name" value="CARBOXYPEPTIDASE 1"/>
    <property type="match status" value="1"/>
</dbReference>
<dbReference type="GO" id="GO:0004181">
    <property type="term" value="F:metallocarboxypeptidase activity"/>
    <property type="evidence" value="ECO:0007669"/>
    <property type="project" value="InterPro"/>
</dbReference>
<proteinExistence type="inferred from homology"/>
<dbReference type="PANTHER" id="PTHR34217">
    <property type="entry name" value="METAL-DEPENDENT CARBOXYPEPTIDASE"/>
    <property type="match status" value="1"/>
</dbReference>
<keyword evidence="1 6" id="KW-0645">Protease</keyword>
<evidence type="ECO:0000256" key="1">
    <source>
        <dbReference type="ARBA" id="ARBA00022670"/>
    </source>
</evidence>
<evidence type="ECO:0000256" key="2">
    <source>
        <dbReference type="ARBA" id="ARBA00022723"/>
    </source>
</evidence>
<dbReference type="Proteomes" id="UP000287171">
    <property type="component" value="Unassembled WGS sequence"/>
</dbReference>
<dbReference type="SUPFAM" id="SSF55486">
    <property type="entry name" value="Metalloproteases ('zincins'), catalytic domain"/>
    <property type="match status" value="1"/>
</dbReference>
<dbReference type="InterPro" id="IPR042088">
    <property type="entry name" value="OligoPept_F_C"/>
</dbReference>
<comment type="caution">
    <text evidence="8">The sequence shown here is derived from an EMBL/GenBank/DDBJ whole genome shotgun (WGS) entry which is preliminary data.</text>
</comment>
<dbReference type="OrthoDB" id="9766487at2"/>
<dbReference type="GO" id="GO:0046872">
    <property type="term" value="F:metal ion binding"/>
    <property type="evidence" value="ECO:0007669"/>
    <property type="project" value="UniProtKB-UniRule"/>
</dbReference>
<name>A0A402B4F9_9CHLR</name>